<dbReference type="CDD" id="cd01948">
    <property type="entry name" value="EAL"/>
    <property type="match status" value="1"/>
</dbReference>
<dbReference type="EC" id="3.1.4.52" evidence="2"/>
<dbReference type="KEGG" id="rhs:A3Q41_04116"/>
<dbReference type="AlphaFoldDB" id="A0A143QSP8"/>
<dbReference type="Gene3D" id="3.20.20.450">
    <property type="entry name" value="EAL domain"/>
    <property type="match status" value="1"/>
</dbReference>
<dbReference type="Pfam" id="PF00563">
    <property type="entry name" value="EAL"/>
    <property type="match status" value="1"/>
</dbReference>
<dbReference type="InterPro" id="IPR050706">
    <property type="entry name" value="Cyclic-di-GMP_PDE-like"/>
</dbReference>
<gene>
    <name evidence="2" type="primary">yliE</name>
    <name evidence="2" type="ORF">A3Q41_04116</name>
</gene>
<dbReference type="InterPro" id="IPR035919">
    <property type="entry name" value="EAL_sf"/>
</dbReference>
<keyword evidence="3" id="KW-1185">Reference proteome</keyword>
<dbReference type="SUPFAM" id="SSF141868">
    <property type="entry name" value="EAL domain-like"/>
    <property type="match status" value="1"/>
</dbReference>
<dbReference type="PANTHER" id="PTHR33121">
    <property type="entry name" value="CYCLIC DI-GMP PHOSPHODIESTERASE PDEF"/>
    <property type="match status" value="1"/>
</dbReference>
<dbReference type="OrthoDB" id="3278016at2"/>
<evidence type="ECO:0000259" key="1">
    <source>
        <dbReference type="PROSITE" id="PS50883"/>
    </source>
</evidence>
<protein>
    <submittedName>
        <fullName evidence="2">Putative cyclic di-GMP phosphodiesterase YliE</fullName>
        <ecNumber evidence="2">3.1.4.52</ecNumber>
    </submittedName>
</protein>
<evidence type="ECO:0000313" key="3">
    <source>
        <dbReference type="Proteomes" id="UP000076038"/>
    </source>
</evidence>
<evidence type="ECO:0000313" key="2">
    <source>
        <dbReference type="EMBL" id="AMY25397.1"/>
    </source>
</evidence>
<dbReference type="SMART" id="SM00052">
    <property type="entry name" value="EAL"/>
    <property type="match status" value="1"/>
</dbReference>
<accession>A0A143QSP8</accession>
<dbReference type="GO" id="GO:0071111">
    <property type="term" value="F:cyclic-guanylate-specific phosphodiesterase activity"/>
    <property type="evidence" value="ECO:0007669"/>
    <property type="project" value="UniProtKB-EC"/>
</dbReference>
<sequence>MHRDASHAQFSPMTIDITSTYQPIVALDGRAVVGYEALVRTCGDAQAISPPQLLREAADRGESAEFDWRCRLSALSGAVEAGFPEGLALFVNAEPTALDAPPPRECLPLMAEASRLSIIVEITERDLMGDPAGLLRAVEHARDLGWRVALDDVGADSSSLALIPLLRPDVIKLDMSLVQGRSSYATASVVSAVAAEAERSGALVLAEGIETEQHEATAHDMGAVLGQGYLYGAPTHLPTFGATGGTANTLELEPAITVRAPVAVTPYGLVHRFGTRRRADARLLDDIENGLLRSVYGTGASTVVLATTNASAGSTAERVALFDDLAVRTALLAVFDSRPMPGERRFRTVAVGEDEPLASERSVVIVAPMSSVALIAVESGTAHDGSVLYDYCLTYDRHMVLDAATLLLRRLPARTRV</sequence>
<feature type="domain" description="EAL" evidence="1">
    <location>
        <begin position="1"/>
        <end position="248"/>
    </location>
</feature>
<keyword evidence="2" id="KW-0378">Hydrolase</keyword>
<dbReference type="EMBL" id="CP015220">
    <property type="protein sequence ID" value="AMY25397.1"/>
    <property type="molecule type" value="Genomic_DNA"/>
</dbReference>
<organism evidence="2 3">
    <name type="scientific">Rhodococcoides fascians</name>
    <name type="common">Rhodococcus fascians</name>
    <dbReference type="NCBI Taxonomy" id="1828"/>
    <lineage>
        <taxon>Bacteria</taxon>
        <taxon>Bacillati</taxon>
        <taxon>Actinomycetota</taxon>
        <taxon>Actinomycetes</taxon>
        <taxon>Mycobacteriales</taxon>
        <taxon>Nocardiaceae</taxon>
        <taxon>Rhodococcoides</taxon>
    </lineage>
</organism>
<dbReference type="PROSITE" id="PS50883">
    <property type="entry name" value="EAL"/>
    <property type="match status" value="1"/>
</dbReference>
<dbReference type="Proteomes" id="UP000076038">
    <property type="component" value="Chromosome"/>
</dbReference>
<dbReference type="PANTHER" id="PTHR33121:SF76">
    <property type="entry name" value="SIGNALING PROTEIN"/>
    <property type="match status" value="1"/>
</dbReference>
<reference evidence="2 3" key="1">
    <citation type="journal article" date="2016" name="Genome Announc.">
        <title>Complete Genome and Plasmid Sequences for Rhodococcus fascians D188 and Draft Sequences for Rhodococcus Isolates PBTS 1 and PBTS 2.</title>
        <authorList>
            <person name="Stamler R.A."/>
            <person name="Vereecke D."/>
            <person name="Zhang Y."/>
            <person name="Schilkey F."/>
            <person name="Devitt N."/>
            <person name="Randall J.J."/>
        </authorList>
    </citation>
    <scope>NUCLEOTIDE SEQUENCE [LARGE SCALE GENOMIC DNA]</scope>
    <source>
        <strain evidence="2 3">PBTS2</strain>
    </source>
</reference>
<dbReference type="PATRIC" id="fig|1653479.3.peg.4173"/>
<dbReference type="InterPro" id="IPR001633">
    <property type="entry name" value="EAL_dom"/>
</dbReference>
<name>A0A143QSP8_RHOFA</name>
<proteinExistence type="predicted"/>
<reference evidence="3" key="2">
    <citation type="submission" date="2016-04" db="EMBL/GenBank/DDBJ databases">
        <title>Complete Genome and Plasmid Sequences for Rhodococcus fascians D188 and Draft Sequences for Rhodococcus spp. Isolates PBTS 1 and PBTS 2.</title>
        <authorList>
            <person name="Stamer R."/>
            <person name="Vereecke D."/>
            <person name="Zhang Y."/>
            <person name="Schilkey F."/>
            <person name="Devitt N."/>
            <person name="Randall J."/>
        </authorList>
    </citation>
    <scope>NUCLEOTIDE SEQUENCE [LARGE SCALE GENOMIC DNA]</scope>
    <source>
        <strain evidence="3">PBTS2</strain>
    </source>
</reference>